<dbReference type="InterPro" id="IPR033452">
    <property type="entry name" value="GH30_C"/>
</dbReference>
<protein>
    <recommendedName>
        <fullName evidence="3 6">Glucosylceramidase</fullName>
        <ecNumber evidence="3 6">3.2.1.45</ecNumber>
    </recommendedName>
</protein>
<comment type="similarity">
    <text evidence="2 6">Belongs to the glycosyl hydrolase 30 family.</text>
</comment>
<dbReference type="PANTHER" id="PTHR11069:SF23">
    <property type="entry name" value="LYSOSOMAL ACID GLUCOSYLCERAMIDASE"/>
    <property type="match status" value="1"/>
</dbReference>
<organism evidence="9">
    <name type="scientific">Hyalella azteca</name>
    <name type="common">Amphipod</name>
    <dbReference type="NCBI Taxonomy" id="294128"/>
    <lineage>
        <taxon>Eukaryota</taxon>
        <taxon>Metazoa</taxon>
        <taxon>Ecdysozoa</taxon>
        <taxon>Arthropoda</taxon>
        <taxon>Crustacea</taxon>
        <taxon>Multicrustacea</taxon>
        <taxon>Malacostraca</taxon>
        <taxon>Eumalacostraca</taxon>
        <taxon>Peracarida</taxon>
        <taxon>Amphipoda</taxon>
        <taxon>Senticaudata</taxon>
        <taxon>Talitrida</taxon>
        <taxon>Talitroidea</taxon>
        <taxon>Hyalellidae</taxon>
        <taxon>Hyalella</taxon>
    </lineage>
</organism>
<evidence type="ECO:0000313" key="9">
    <source>
        <dbReference type="EMBL" id="KAA0201975.1"/>
    </source>
</evidence>
<reference evidence="9" key="1">
    <citation type="submission" date="2014-08" db="EMBL/GenBank/DDBJ databases">
        <authorList>
            <person name="Murali S."/>
            <person name="Richards S."/>
            <person name="Bandaranaike D."/>
            <person name="Bellair M."/>
            <person name="Blankenburg K."/>
            <person name="Chao H."/>
            <person name="Dinh H."/>
            <person name="Doddapaneni H."/>
            <person name="Dugan-Rocha S."/>
            <person name="Elkadiri S."/>
            <person name="Gnanaolivu R."/>
            <person name="Hughes D."/>
            <person name="Lee S."/>
            <person name="Li M."/>
            <person name="Ming W."/>
            <person name="Munidasa M."/>
            <person name="Muniz J."/>
            <person name="Nguyen L."/>
            <person name="Osuji N."/>
            <person name="Pu L.-L."/>
            <person name="Puazo M."/>
            <person name="Skinner E."/>
            <person name="Qu C."/>
            <person name="Quiroz J."/>
            <person name="Raj R."/>
            <person name="Weissenberger G."/>
            <person name="Xin Y."/>
            <person name="Zou X."/>
            <person name="Han Y."/>
            <person name="Worley K."/>
            <person name="Muzny D."/>
            <person name="Gibbs R."/>
        </authorList>
    </citation>
    <scope>NUCLEOTIDE SEQUENCE</scope>
    <source>
        <strain evidence="9">HAZT.00-mixed</strain>
        <tissue evidence="9">Whole organism</tissue>
    </source>
</reference>
<keyword evidence="6" id="KW-0326">Glycosidase</keyword>
<dbReference type="Gene3D" id="3.20.20.80">
    <property type="entry name" value="Glycosidases"/>
    <property type="match status" value="2"/>
</dbReference>
<keyword evidence="5 6" id="KW-0378">Hydrolase</keyword>
<dbReference type="GO" id="GO:0016020">
    <property type="term" value="C:membrane"/>
    <property type="evidence" value="ECO:0007669"/>
    <property type="project" value="GOC"/>
</dbReference>
<name>A0A6A0HAG1_HYAAZ</name>
<evidence type="ECO:0000256" key="1">
    <source>
        <dbReference type="ARBA" id="ARBA00001013"/>
    </source>
</evidence>
<dbReference type="EMBL" id="JQDR03004564">
    <property type="protein sequence ID" value="KAA0201975.1"/>
    <property type="molecule type" value="Genomic_DNA"/>
</dbReference>
<comment type="catalytic activity">
    <reaction evidence="1">
        <text>a beta-D-glucosyl-(1&lt;-&gt;1')-N-acylsphing-4-enine + H2O = an N-acylsphing-4-enine + D-glucose</text>
        <dbReference type="Rhea" id="RHEA:13269"/>
        <dbReference type="ChEBI" id="CHEBI:4167"/>
        <dbReference type="ChEBI" id="CHEBI:15377"/>
        <dbReference type="ChEBI" id="CHEBI:22801"/>
        <dbReference type="ChEBI" id="CHEBI:52639"/>
        <dbReference type="EC" id="3.2.1.45"/>
    </reaction>
    <physiologicalReaction direction="left-to-right" evidence="1">
        <dbReference type="Rhea" id="RHEA:13270"/>
    </physiologicalReaction>
</comment>
<feature type="non-terminal residue" evidence="9">
    <location>
        <position position="1"/>
    </location>
</feature>
<evidence type="ECO:0000256" key="3">
    <source>
        <dbReference type="ARBA" id="ARBA00012658"/>
    </source>
</evidence>
<dbReference type="GO" id="GO:0004348">
    <property type="term" value="F:glucosylceramidase activity"/>
    <property type="evidence" value="ECO:0007669"/>
    <property type="project" value="UniProtKB-EC"/>
</dbReference>
<feature type="domain" description="Glycosyl hydrolase family 30 beta sandwich" evidence="8">
    <location>
        <begin position="292"/>
        <end position="322"/>
    </location>
</feature>
<dbReference type="Proteomes" id="UP000711488">
    <property type="component" value="Unassembled WGS sequence"/>
</dbReference>
<evidence type="ECO:0000256" key="6">
    <source>
        <dbReference type="RuleBase" id="RU361188"/>
    </source>
</evidence>
<sequence length="322" mass="35295">QCVQRQFEYESFVCVCDATFCDEVGVVAPPAAGTYSVYTSSRDQFRLEPSFGSVEDAPSGTASIAVSTASRYQSMIGFGGAFTDSTGLNFNKLPAQAQEFAIRAYFAPEGIGYNIGRIPIAGSDCSTRPYSYDDHEGDIALELWALEPEDYDYKSLEDPDSNKYVDGVAVHWYSDTGVGPQVLDQAHEVDPSKFLLYTEACEGYNVEGALSVMLGSWTRGEHYFDNIIEDLNHWSGGWVDWNMALDITGGPNWANNLLDSPIIVNEATGEFYKQPTFYAMAHASKFIERDGVRVDAIPDNGGLRSTAVINPDGTIVVLVLNK</sequence>
<evidence type="ECO:0000259" key="8">
    <source>
        <dbReference type="Pfam" id="PF17189"/>
    </source>
</evidence>
<gene>
    <name evidence="9" type="ORF">HAZT_HAZT004335</name>
</gene>
<dbReference type="GO" id="GO:0006680">
    <property type="term" value="P:glucosylceramide catabolic process"/>
    <property type="evidence" value="ECO:0007669"/>
    <property type="project" value="TreeGrafter"/>
</dbReference>
<evidence type="ECO:0000256" key="4">
    <source>
        <dbReference type="ARBA" id="ARBA00022729"/>
    </source>
</evidence>
<dbReference type="SUPFAM" id="SSF51011">
    <property type="entry name" value="Glycosyl hydrolase domain"/>
    <property type="match status" value="1"/>
</dbReference>
<dbReference type="Pfam" id="PF17189">
    <property type="entry name" value="Glyco_hydro_30C"/>
    <property type="match status" value="1"/>
</dbReference>
<feature type="domain" description="Glycosyl hydrolase family 30 TIM-barrel" evidence="7">
    <location>
        <begin position="77"/>
        <end position="154"/>
    </location>
</feature>
<evidence type="ECO:0000256" key="2">
    <source>
        <dbReference type="ARBA" id="ARBA00005382"/>
    </source>
</evidence>
<dbReference type="InterPro" id="IPR017853">
    <property type="entry name" value="GH"/>
</dbReference>
<dbReference type="Pfam" id="PF02055">
    <property type="entry name" value="Glyco_hydro_30"/>
    <property type="match status" value="2"/>
</dbReference>
<dbReference type="PANTHER" id="PTHR11069">
    <property type="entry name" value="GLUCOSYLCERAMIDASE"/>
    <property type="match status" value="1"/>
</dbReference>
<feature type="domain" description="Glycosyl hydrolase family 30 TIM-barrel" evidence="7">
    <location>
        <begin position="156"/>
        <end position="287"/>
    </location>
</feature>
<keyword evidence="6" id="KW-0443">Lipid metabolism</keyword>
<comment type="caution">
    <text evidence="9">The sequence shown here is derived from an EMBL/GenBank/DDBJ whole genome shotgun (WGS) entry which is preliminary data.</text>
</comment>
<proteinExistence type="inferred from homology"/>
<dbReference type="AlphaFoldDB" id="A0A6A0HAG1"/>
<reference evidence="9" key="2">
    <citation type="journal article" date="2018" name="Environ. Sci. Technol.">
        <title>The Toxicogenome of Hyalella azteca: A Model for Sediment Ecotoxicology and Evolutionary Toxicology.</title>
        <authorList>
            <person name="Poynton H.C."/>
            <person name="Hasenbein S."/>
            <person name="Benoit J.B."/>
            <person name="Sepulveda M.S."/>
            <person name="Poelchau M.F."/>
            <person name="Hughes D.S.T."/>
            <person name="Murali S.C."/>
            <person name="Chen S."/>
            <person name="Glastad K.M."/>
            <person name="Goodisman M.A.D."/>
            <person name="Werren J.H."/>
            <person name="Vineis J.H."/>
            <person name="Bowen J.L."/>
            <person name="Friedrich M."/>
            <person name="Jones J."/>
            <person name="Robertson H.M."/>
            <person name="Feyereisen R."/>
            <person name="Mechler-Hickson A."/>
            <person name="Mathers N."/>
            <person name="Lee C.E."/>
            <person name="Colbourne J.K."/>
            <person name="Biales A."/>
            <person name="Johnston J.S."/>
            <person name="Wellborn G.A."/>
            <person name="Rosendale A.J."/>
            <person name="Cridge A.G."/>
            <person name="Munoz-Torres M.C."/>
            <person name="Bain P.A."/>
            <person name="Manny A.R."/>
            <person name="Major K.M."/>
            <person name="Lambert F.N."/>
            <person name="Vulpe C.D."/>
            <person name="Tuck P."/>
            <person name="Blalock B.J."/>
            <person name="Lin Y.Y."/>
            <person name="Smith M.E."/>
            <person name="Ochoa-Acuna H."/>
            <person name="Chen M.M."/>
            <person name="Childers C.P."/>
            <person name="Qu J."/>
            <person name="Dugan S."/>
            <person name="Lee S.L."/>
            <person name="Chao H."/>
            <person name="Dinh H."/>
            <person name="Han Y."/>
            <person name="Doddapaneni H."/>
            <person name="Worley K.C."/>
            <person name="Muzny D.M."/>
            <person name="Gibbs R.A."/>
            <person name="Richards S."/>
        </authorList>
    </citation>
    <scope>NUCLEOTIDE SEQUENCE</scope>
    <source>
        <strain evidence="9">HAZT.00-mixed</strain>
        <tissue evidence="9">Whole organism</tissue>
    </source>
</reference>
<accession>A0A6A0HAG1</accession>
<evidence type="ECO:0000256" key="5">
    <source>
        <dbReference type="ARBA" id="ARBA00022801"/>
    </source>
</evidence>
<dbReference type="EC" id="3.2.1.45" evidence="3 6"/>
<evidence type="ECO:0000259" key="7">
    <source>
        <dbReference type="Pfam" id="PF02055"/>
    </source>
</evidence>
<keyword evidence="4" id="KW-0732">Signal</keyword>
<reference evidence="9" key="3">
    <citation type="submission" date="2019-06" db="EMBL/GenBank/DDBJ databases">
        <authorList>
            <person name="Poynton C."/>
            <person name="Hasenbein S."/>
            <person name="Benoit J.B."/>
            <person name="Sepulveda M.S."/>
            <person name="Poelchau M.F."/>
            <person name="Murali S.C."/>
            <person name="Chen S."/>
            <person name="Glastad K.M."/>
            <person name="Werren J.H."/>
            <person name="Vineis J.H."/>
            <person name="Bowen J.L."/>
            <person name="Friedrich M."/>
            <person name="Jones J."/>
            <person name="Robertson H.M."/>
            <person name="Feyereisen R."/>
            <person name="Mechler-Hickson A."/>
            <person name="Mathers N."/>
            <person name="Lee C.E."/>
            <person name="Colbourne J.K."/>
            <person name="Biales A."/>
            <person name="Johnston J.S."/>
            <person name="Wellborn G.A."/>
            <person name="Rosendale A.J."/>
            <person name="Cridge A.G."/>
            <person name="Munoz-Torres M.C."/>
            <person name="Bain P.A."/>
            <person name="Manny A.R."/>
            <person name="Major K.M."/>
            <person name="Lambert F.N."/>
            <person name="Vulpe C.D."/>
            <person name="Tuck P."/>
            <person name="Blalock B.J."/>
            <person name="Lin Y.-Y."/>
            <person name="Smith M.E."/>
            <person name="Ochoa-Acuna H."/>
            <person name="Chen M.-J.M."/>
            <person name="Childers C.P."/>
            <person name="Qu J."/>
            <person name="Dugan S."/>
            <person name="Lee S.L."/>
            <person name="Chao H."/>
            <person name="Dinh H."/>
            <person name="Han Y."/>
            <person name="Doddapaneni H."/>
            <person name="Worley K.C."/>
            <person name="Muzny D.M."/>
            <person name="Gibbs R.A."/>
            <person name="Richards S."/>
        </authorList>
    </citation>
    <scope>NUCLEOTIDE SEQUENCE</scope>
    <source>
        <strain evidence="9">HAZT.00-mixed</strain>
        <tissue evidence="9">Whole organism</tissue>
    </source>
</reference>
<dbReference type="OrthoDB" id="2160638at2759"/>
<dbReference type="InterPro" id="IPR001139">
    <property type="entry name" value="Glyco_hydro_30"/>
</dbReference>
<dbReference type="SUPFAM" id="SSF51445">
    <property type="entry name" value="(Trans)glycosidases"/>
    <property type="match status" value="2"/>
</dbReference>
<dbReference type="InterPro" id="IPR033453">
    <property type="entry name" value="Glyco_hydro_30_TIM-barrel"/>
</dbReference>
<dbReference type="PRINTS" id="PR00843">
    <property type="entry name" value="GLHYDRLASE30"/>
</dbReference>
<keyword evidence="6" id="KW-0746">Sphingolipid metabolism</keyword>